<evidence type="ECO:0000313" key="14">
    <source>
        <dbReference type="EMBL" id="MFD1988694.1"/>
    </source>
</evidence>
<evidence type="ECO:0000256" key="2">
    <source>
        <dbReference type="ARBA" id="ARBA00001946"/>
    </source>
</evidence>
<dbReference type="SUPFAM" id="SSF51717">
    <property type="entry name" value="Dihydropteroate synthetase-like"/>
    <property type="match status" value="1"/>
</dbReference>
<dbReference type="EC" id="2.5.1.15" evidence="5 12"/>
<evidence type="ECO:0000256" key="8">
    <source>
        <dbReference type="ARBA" id="ARBA00022723"/>
    </source>
</evidence>
<keyword evidence="15" id="KW-1185">Reference proteome</keyword>
<dbReference type="RefSeq" id="WP_379282272.1">
    <property type="nucleotide sequence ID" value="NZ_JBHUGF010000002.1"/>
</dbReference>
<dbReference type="InterPro" id="IPR011005">
    <property type="entry name" value="Dihydropteroate_synth-like_sf"/>
</dbReference>
<evidence type="ECO:0000256" key="6">
    <source>
        <dbReference type="ARBA" id="ARBA00016919"/>
    </source>
</evidence>
<dbReference type="CDD" id="cd00739">
    <property type="entry name" value="DHPS"/>
    <property type="match status" value="1"/>
</dbReference>
<comment type="pathway">
    <text evidence="3 12">Cofactor biosynthesis; tetrahydrofolate biosynthesis; 7,8-dihydrofolate from 2-amino-4-hydroxy-6-hydroxymethyl-7,8-dihydropteridine diphosphate and 4-aminobenzoate: step 1/2.</text>
</comment>
<dbReference type="Proteomes" id="UP001597403">
    <property type="component" value="Unassembled WGS sequence"/>
</dbReference>
<dbReference type="PANTHER" id="PTHR20941">
    <property type="entry name" value="FOLATE SYNTHESIS PROTEINS"/>
    <property type="match status" value="1"/>
</dbReference>
<evidence type="ECO:0000256" key="1">
    <source>
        <dbReference type="ARBA" id="ARBA00000012"/>
    </source>
</evidence>
<dbReference type="PROSITE" id="PS00792">
    <property type="entry name" value="DHPS_1"/>
    <property type="match status" value="1"/>
</dbReference>
<organism evidence="14 15">
    <name type="scientific">Paenibacillus nicotianae</name>
    <dbReference type="NCBI Taxonomy" id="1526551"/>
    <lineage>
        <taxon>Bacteria</taxon>
        <taxon>Bacillati</taxon>
        <taxon>Bacillota</taxon>
        <taxon>Bacilli</taxon>
        <taxon>Bacillales</taxon>
        <taxon>Paenibacillaceae</taxon>
        <taxon>Paenibacillus</taxon>
    </lineage>
</organism>
<comment type="catalytic activity">
    <reaction evidence="1">
        <text>(7,8-dihydropterin-6-yl)methyl diphosphate + 4-aminobenzoate = 7,8-dihydropteroate + diphosphate</text>
        <dbReference type="Rhea" id="RHEA:19949"/>
        <dbReference type="ChEBI" id="CHEBI:17836"/>
        <dbReference type="ChEBI" id="CHEBI:17839"/>
        <dbReference type="ChEBI" id="CHEBI:33019"/>
        <dbReference type="ChEBI" id="CHEBI:72950"/>
        <dbReference type="EC" id="2.5.1.15"/>
    </reaction>
</comment>
<dbReference type="Pfam" id="PF00809">
    <property type="entry name" value="Pterin_bind"/>
    <property type="match status" value="1"/>
</dbReference>
<comment type="caution">
    <text evidence="14">The sequence shown here is derived from an EMBL/GenBank/DDBJ whole genome shotgun (WGS) entry which is preliminary data.</text>
</comment>
<keyword evidence="7 12" id="KW-0808">Transferase</keyword>
<evidence type="ECO:0000256" key="12">
    <source>
        <dbReference type="RuleBase" id="RU361205"/>
    </source>
</evidence>
<dbReference type="PROSITE" id="PS50972">
    <property type="entry name" value="PTERIN_BINDING"/>
    <property type="match status" value="1"/>
</dbReference>
<name>A0ABW4USY3_9BACL</name>
<comment type="function">
    <text evidence="12">Catalyzes the condensation of para-aminobenzoate (pABA) with 6-hydroxymethyl-7,8-dihydropterin diphosphate (DHPt-PP) to form 7,8-dihydropteroate (H2Pte), the immediate precursor of folate derivatives.</text>
</comment>
<evidence type="ECO:0000256" key="11">
    <source>
        <dbReference type="ARBA" id="ARBA00030193"/>
    </source>
</evidence>
<dbReference type="InterPro" id="IPR000489">
    <property type="entry name" value="Pterin-binding_dom"/>
</dbReference>
<evidence type="ECO:0000256" key="4">
    <source>
        <dbReference type="ARBA" id="ARBA00009503"/>
    </source>
</evidence>
<sequence length="290" mass="31977">MKQPIRYTRTYHMGSATVTLGDSTLLMGILNVTPDSFSDGGQYTAIDRAVEHALQMMQDGADLIDIGGESTRPGHEPVSAEQELERVLPIIEALHREAPHIPLSIDTYKAEVARQALQAGAHIINDVWGGQADPLMLQVAASAQCPIILMHNRDNMDYTNFIADVRHDLQYCIDQALQAGVQAEHIILDPGIGFAKTADHNLQLMMELNQLSSLGYPLLLGTSRKKFIRTVLDLPAHDVVEGTTATTAFGIAQGCQIIRVHDIKQNKRMATMCDAMVQSTRNHENEQFDI</sequence>
<reference evidence="15" key="1">
    <citation type="journal article" date="2019" name="Int. J. Syst. Evol. Microbiol.">
        <title>The Global Catalogue of Microorganisms (GCM) 10K type strain sequencing project: providing services to taxonomists for standard genome sequencing and annotation.</title>
        <authorList>
            <consortium name="The Broad Institute Genomics Platform"/>
            <consortium name="The Broad Institute Genome Sequencing Center for Infectious Disease"/>
            <person name="Wu L."/>
            <person name="Ma J."/>
        </authorList>
    </citation>
    <scope>NUCLEOTIDE SEQUENCE [LARGE SCALE GENOMIC DNA]</scope>
    <source>
        <strain evidence="15">CGMCC 1.15067</strain>
    </source>
</reference>
<feature type="domain" description="Pterin-binding" evidence="13">
    <location>
        <begin position="24"/>
        <end position="271"/>
    </location>
</feature>
<evidence type="ECO:0000313" key="15">
    <source>
        <dbReference type="Proteomes" id="UP001597403"/>
    </source>
</evidence>
<dbReference type="InterPro" id="IPR006390">
    <property type="entry name" value="DHP_synth_dom"/>
</dbReference>
<comment type="similarity">
    <text evidence="4 12">Belongs to the DHPS family.</text>
</comment>
<protein>
    <recommendedName>
        <fullName evidence="6 12">Dihydropteroate synthase</fullName>
        <shortName evidence="12">DHPS</shortName>
        <ecNumber evidence="5 12">2.5.1.15</ecNumber>
    </recommendedName>
    <alternativeName>
        <fullName evidence="11 12">Dihydropteroate pyrophosphorylase</fullName>
    </alternativeName>
</protein>
<keyword evidence="8 12" id="KW-0479">Metal-binding</keyword>
<dbReference type="PANTHER" id="PTHR20941:SF1">
    <property type="entry name" value="FOLIC ACID SYNTHESIS PROTEIN FOL1"/>
    <property type="match status" value="1"/>
</dbReference>
<evidence type="ECO:0000256" key="5">
    <source>
        <dbReference type="ARBA" id="ARBA00012458"/>
    </source>
</evidence>
<evidence type="ECO:0000256" key="7">
    <source>
        <dbReference type="ARBA" id="ARBA00022679"/>
    </source>
</evidence>
<dbReference type="InterPro" id="IPR045031">
    <property type="entry name" value="DHP_synth-like"/>
</dbReference>
<evidence type="ECO:0000256" key="10">
    <source>
        <dbReference type="ARBA" id="ARBA00022909"/>
    </source>
</evidence>
<dbReference type="Gene3D" id="3.20.20.20">
    <property type="entry name" value="Dihydropteroate synthase-like"/>
    <property type="match status" value="1"/>
</dbReference>
<dbReference type="EMBL" id="JBHUGF010000002">
    <property type="protein sequence ID" value="MFD1988694.1"/>
    <property type="molecule type" value="Genomic_DNA"/>
</dbReference>
<dbReference type="PROSITE" id="PS00793">
    <property type="entry name" value="DHPS_2"/>
    <property type="match status" value="1"/>
</dbReference>
<dbReference type="GO" id="GO:0004156">
    <property type="term" value="F:dihydropteroate synthase activity"/>
    <property type="evidence" value="ECO:0007669"/>
    <property type="project" value="UniProtKB-EC"/>
</dbReference>
<proteinExistence type="inferred from homology"/>
<keyword evidence="9 12" id="KW-0460">Magnesium</keyword>
<evidence type="ECO:0000259" key="13">
    <source>
        <dbReference type="PROSITE" id="PS50972"/>
    </source>
</evidence>
<keyword evidence="10 12" id="KW-0289">Folate biosynthesis</keyword>
<comment type="cofactor">
    <cofactor evidence="2 12">
        <name>Mg(2+)</name>
        <dbReference type="ChEBI" id="CHEBI:18420"/>
    </cofactor>
</comment>
<evidence type="ECO:0000256" key="9">
    <source>
        <dbReference type="ARBA" id="ARBA00022842"/>
    </source>
</evidence>
<dbReference type="NCBIfam" id="TIGR01496">
    <property type="entry name" value="DHPS"/>
    <property type="match status" value="1"/>
</dbReference>
<accession>A0ABW4USY3</accession>
<gene>
    <name evidence="14" type="primary">folP</name>
    <name evidence="14" type="ORF">ACFSGI_01745</name>
</gene>
<evidence type="ECO:0000256" key="3">
    <source>
        <dbReference type="ARBA" id="ARBA00004763"/>
    </source>
</evidence>